<dbReference type="PANTHER" id="PTHR30221">
    <property type="entry name" value="SMALL-CONDUCTANCE MECHANOSENSITIVE CHANNEL"/>
    <property type="match status" value="1"/>
</dbReference>
<dbReference type="InterPro" id="IPR023408">
    <property type="entry name" value="MscS_beta-dom_sf"/>
</dbReference>
<dbReference type="InterPro" id="IPR008910">
    <property type="entry name" value="MSC_TM_helix"/>
</dbReference>
<evidence type="ECO:0000313" key="10">
    <source>
        <dbReference type="EMBL" id="TWT92420.1"/>
    </source>
</evidence>
<feature type="transmembrane region" description="Helical" evidence="8">
    <location>
        <begin position="151"/>
        <end position="171"/>
    </location>
</feature>
<evidence type="ECO:0000256" key="5">
    <source>
        <dbReference type="ARBA" id="ARBA00022989"/>
    </source>
</evidence>
<dbReference type="EMBL" id="SJPN01000011">
    <property type="protein sequence ID" value="TWT92420.1"/>
    <property type="molecule type" value="Genomic_DNA"/>
</dbReference>
<feature type="compositionally biased region" description="Basic and acidic residues" evidence="7">
    <location>
        <begin position="437"/>
        <end position="453"/>
    </location>
</feature>
<keyword evidence="5 8" id="KW-1133">Transmembrane helix</keyword>
<dbReference type="InterPro" id="IPR011066">
    <property type="entry name" value="MscS_channel_C_sf"/>
</dbReference>
<dbReference type="PANTHER" id="PTHR30221:SF1">
    <property type="entry name" value="SMALL-CONDUCTANCE MECHANOSENSITIVE CHANNEL"/>
    <property type="match status" value="1"/>
</dbReference>
<dbReference type="Pfam" id="PF21082">
    <property type="entry name" value="MS_channel_3rd"/>
    <property type="match status" value="1"/>
</dbReference>
<dbReference type="Pfam" id="PF04972">
    <property type="entry name" value="BON"/>
    <property type="match status" value="1"/>
</dbReference>
<dbReference type="SUPFAM" id="SSF50182">
    <property type="entry name" value="Sm-like ribonucleoproteins"/>
    <property type="match status" value="1"/>
</dbReference>
<dbReference type="InterPro" id="IPR007055">
    <property type="entry name" value="BON_dom"/>
</dbReference>
<accession>A0A5C5ZZB7</accession>
<dbReference type="AlphaFoldDB" id="A0A5C5ZZB7"/>
<dbReference type="SUPFAM" id="SSF82689">
    <property type="entry name" value="Mechanosensitive channel protein MscS (YggB), C-terminal domain"/>
    <property type="match status" value="1"/>
</dbReference>
<evidence type="ECO:0000256" key="6">
    <source>
        <dbReference type="ARBA" id="ARBA00023136"/>
    </source>
</evidence>
<comment type="similarity">
    <text evidence="2">Belongs to the MscS (TC 1.A.23) family.</text>
</comment>
<dbReference type="Gene3D" id="1.10.287.1260">
    <property type="match status" value="1"/>
</dbReference>
<protein>
    <submittedName>
        <fullName evidence="10">Small-conductance mechanosensitive channel</fullName>
    </submittedName>
</protein>
<dbReference type="GO" id="GO:0005886">
    <property type="term" value="C:plasma membrane"/>
    <property type="evidence" value="ECO:0007669"/>
    <property type="project" value="UniProtKB-SubCell"/>
</dbReference>
<comment type="caution">
    <text evidence="10">The sequence shown here is derived from an EMBL/GenBank/DDBJ whole genome shotgun (WGS) entry which is preliminary data.</text>
</comment>
<keyword evidence="4 8" id="KW-0812">Transmembrane</keyword>
<name>A0A5C5ZZB7_9BACT</name>
<evidence type="ECO:0000256" key="2">
    <source>
        <dbReference type="ARBA" id="ARBA00008017"/>
    </source>
</evidence>
<dbReference type="Gene3D" id="3.30.1340.30">
    <property type="match status" value="1"/>
</dbReference>
<dbReference type="InterPro" id="IPR011014">
    <property type="entry name" value="MscS_channel_TM-2"/>
</dbReference>
<dbReference type="SUPFAM" id="SSF82861">
    <property type="entry name" value="Mechanosensitive channel protein MscS (YggB), transmembrane region"/>
    <property type="match status" value="1"/>
</dbReference>
<comment type="subcellular location">
    <subcellularLocation>
        <location evidence="1">Cell membrane</location>
        <topology evidence="1">Multi-pass membrane protein</topology>
    </subcellularLocation>
</comment>
<dbReference type="Proteomes" id="UP000320176">
    <property type="component" value="Unassembled WGS sequence"/>
</dbReference>
<feature type="domain" description="BON" evidence="9">
    <location>
        <begin position="65"/>
        <end position="131"/>
    </location>
</feature>
<gene>
    <name evidence="10" type="primary">mscS_2</name>
    <name evidence="10" type="ORF">Pla52n_62940</name>
</gene>
<keyword evidence="6 8" id="KW-0472">Membrane</keyword>
<proteinExistence type="inferred from homology"/>
<feature type="region of interest" description="Disordered" evidence="7">
    <location>
        <begin position="425"/>
        <end position="455"/>
    </location>
</feature>
<dbReference type="InterPro" id="IPR045275">
    <property type="entry name" value="MscS_archaea/bacteria_type"/>
</dbReference>
<dbReference type="Pfam" id="PF05552">
    <property type="entry name" value="MS_channel_1st_1"/>
    <property type="match status" value="1"/>
</dbReference>
<dbReference type="InterPro" id="IPR006685">
    <property type="entry name" value="MscS_channel_2nd"/>
</dbReference>
<organism evidence="10 11">
    <name type="scientific">Stieleria varia</name>
    <dbReference type="NCBI Taxonomy" id="2528005"/>
    <lineage>
        <taxon>Bacteria</taxon>
        <taxon>Pseudomonadati</taxon>
        <taxon>Planctomycetota</taxon>
        <taxon>Planctomycetia</taxon>
        <taxon>Pirellulales</taxon>
        <taxon>Pirellulaceae</taxon>
        <taxon>Stieleria</taxon>
    </lineage>
</organism>
<dbReference type="InterPro" id="IPR010920">
    <property type="entry name" value="LSM_dom_sf"/>
</dbReference>
<dbReference type="Gene3D" id="3.30.70.100">
    <property type="match status" value="1"/>
</dbReference>
<dbReference type="RefSeq" id="WP_146523207.1">
    <property type="nucleotide sequence ID" value="NZ_CP151726.1"/>
</dbReference>
<dbReference type="InterPro" id="IPR049278">
    <property type="entry name" value="MS_channel_C"/>
</dbReference>
<keyword evidence="3" id="KW-1003">Cell membrane</keyword>
<evidence type="ECO:0000256" key="4">
    <source>
        <dbReference type="ARBA" id="ARBA00022692"/>
    </source>
</evidence>
<dbReference type="OrthoDB" id="9793781at2"/>
<dbReference type="PROSITE" id="PS50914">
    <property type="entry name" value="BON"/>
    <property type="match status" value="1"/>
</dbReference>
<keyword evidence="11" id="KW-1185">Reference proteome</keyword>
<evidence type="ECO:0000313" key="11">
    <source>
        <dbReference type="Proteomes" id="UP000320176"/>
    </source>
</evidence>
<dbReference type="Pfam" id="PF00924">
    <property type="entry name" value="MS_channel_2nd"/>
    <property type="match status" value="1"/>
</dbReference>
<evidence type="ECO:0000259" key="9">
    <source>
        <dbReference type="PROSITE" id="PS50914"/>
    </source>
</evidence>
<feature type="transmembrane region" description="Helical" evidence="8">
    <location>
        <begin position="191"/>
        <end position="212"/>
    </location>
</feature>
<dbReference type="Gene3D" id="2.30.30.60">
    <property type="match status" value="1"/>
</dbReference>
<evidence type="ECO:0000256" key="1">
    <source>
        <dbReference type="ARBA" id="ARBA00004651"/>
    </source>
</evidence>
<evidence type="ECO:0000256" key="7">
    <source>
        <dbReference type="SAM" id="MobiDB-lite"/>
    </source>
</evidence>
<evidence type="ECO:0000256" key="8">
    <source>
        <dbReference type="SAM" id="Phobius"/>
    </source>
</evidence>
<feature type="transmembrane region" description="Helical" evidence="8">
    <location>
        <begin position="218"/>
        <end position="240"/>
    </location>
</feature>
<dbReference type="GO" id="GO:0008381">
    <property type="term" value="F:mechanosensitive monoatomic ion channel activity"/>
    <property type="evidence" value="ECO:0007669"/>
    <property type="project" value="InterPro"/>
</dbReference>
<reference evidence="10 11" key="1">
    <citation type="submission" date="2019-02" db="EMBL/GenBank/DDBJ databases">
        <title>Deep-cultivation of Planctomycetes and their phenomic and genomic characterization uncovers novel biology.</title>
        <authorList>
            <person name="Wiegand S."/>
            <person name="Jogler M."/>
            <person name="Boedeker C."/>
            <person name="Pinto D."/>
            <person name="Vollmers J."/>
            <person name="Rivas-Marin E."/>
            <person name="Kohn T."/>
            <person name="Peeters S.H."/>
            <person name="Heuer A."/>
            <person name="Rast P."/>
            <person name="Oberbeckmann S."/>
            <person name="Bunk B."/>
            <person name="Jeske O."/>
            <person name="Meyerdierks A."/>
            <person name="Storesund J.E."/>
            <person name="Kallscheuer N."/>
            <person name="Luecker S."/>
            <person name="Lage O.M."/>
            <person name="Pohl T."/>
            <person name="Merkel B.J."/>
            <person name="Hornburger P."/>
            <person name="Mueller R.-W."/>
            <person name="Bruemmer F."/>
            <person name="Labrenz M."/>
            <person name="Spormann A.M."/>
            <person name="Op Den Camp H."/>
            <person name="Overmann J."/>
            <person name="Amann R."/>
            <person name="Jetten M.S.M."/>
            <person name="Mascher T."/>
            <person name="Medema M.H."/>
            <person name="Devos D.P."/>
            <person name="Kaster A.-K."/>
            <person name="Ovreas L."/>
            <person name="Rohde M."/>
            <person name="Galperin M.Y."/>
            <person name="Jogler C."/>
        </authorList>
    </citation>
    <scope>NUCLEOTIDE SEQUENCE [LARGE SCALE GENOMIC DNA]</scope>
    <source>
        <strain evidence="10 11">Pla52n</strain>
    </source>
</reference>
<sequence length="482" mass="52671">MLNRIGNIAWLILLVAFIFPAAVCVPVCVPVSAQDNGGKETDVSPDGTVEVVGVAQLVEVVPDNSDLEIERRLAEIMEATGWFRGADINVEYGVVFLSGTADSESHRQWAEQTAMHTRDVVAVVNRITVTEKPLFDLTPARKSLREMLRDFLTSLPLLVVAVIVILTFYLLAKLSARITRRFFSPETDSKLLRQVVATVIGVLVFLIGLHIALRVSGLTRLATTLLGGTGLIGLAIGFAFRDIAENFLSSVLLSLQHPFCVGDLIEVNGTTGFVRRVTTRATILATFEGNQVQIPNSIIYKGQITNFSTSPLRRQSFAIGIGYDDSVQGVQEMIMEVLTSHPAVLNEPEPTVLVDSLGSSTVNLQCRYWFNQQSHSGDRVKSALIRQTKQTLRDAGVVLPDEAREIVFPDAVPIQLLRRSDADPRNSLAKRAHKKLAHEPTESPGEGDLHSDAEDVVAVLGEVPINDSENILETPTTDPPNQ</sequence>
<evidence type="ECO:0000256" key="3">
    <source>
        <dbReference type="ARBA" id="ARBA00022475"/>
    </source>
</evidence>